<organism evidence="5 6">
    <name type="scientific">Paenibacillus lacisoli</name>
    <dbReference type="NCBI Taxonomy" id="3064525"/>
    <lineage>
        <taxon>Bacteria</taxon>
        <taxon>Bacillati</taxon>
        <taxon>Bacillota</taxon>
        <taxon>Bacilli</taxon>
        <taxon>Bacillales</taxon>
        <taxon>Paenibacillaceae</taxon>
        <taxon>Paenibacillus</taxon>
    </lineage>
</organism>
<feature type="domain" description="Ppx/GppA phosphatase C-terminal" evidence="4">
    <location>
        <begin position="333"/>
        <end position="478"/>
    </location>
</feature>
<dbReference type="SUPFAM" id="SSF109604">
    <property type="entry name" value="HD-domain/PDEase-like"/>
    <property type="match status" value="1"/>
</dbReference>
<evidence type="ECO:0000259" key="4">
    <source>
        <dbReference type="Pfam" id="PF21447"/>
    </source>
</evidence>
<dbReference type="RefSeq" id="WP_305024252.1">
    <property type="nucleotide sequence ID" value="NZ_JAUQTB010000005.1"/>
</dbReference>
<comment type="similarity">
    <text evidence="1">Belongs to the GppA/Ppx family.</text>
</comment>
<dbReference type="PIRSF" id="PIRSF001267">
    <property type="entry name" value="Pyrophosphatase_GppA_Ppx"/>
    <property type="match status" value="1"/>
</dbReference>
<dbReference type="CDD" id="cd24052">
    <property type="entry name" value="ASKHA_NBD_HpPPX-GppA-like"/>
    <property type="match status" value="1"/>
</dbReference>
<dbReference type="Gene3D" id="3.30.420.150">
    <property type="entry name" value="Exopolyphosphatase. Domain 2"/>
    <property type="match status" value="1"/>
</dbReference>
<dbReference type="InterPro" id="IPR003695">
    <property type="entry name" value="Ppx_GppA_N"/>
</dbReference>
<dbReference type="InterPro" id="IPR030673">
    <property type="entry name" value="PyroPPase_GppA_Ppx"/>
</dbReference>
<dbReference type="Pfam" id="PF02541">
    <property type="entry name" value="Ppx-GppA"/>
    <property type="match status" value="1"/>
</dbReference>
<dbReference type="Pfam" id="PF21447">
    <property type="entry name" value="Ppx-GppA_III"/>
    <property type="match status" value="1"/>
</dbReference>
<evidence type="ECO:0000256" key="2">
    <source>
        <dbReference type="ARBA" id="ARBA00022801"/>
    </source>
</evidence>
<dbReference type="PANTHER" id="PTHR30005:SF0">
    <property type="entry name" value="RETROGRADE REGULATION PROTEIN 2"/>
    <property type="match status" value="1"/>
</dbReference>
<proteinExistence type="inferred from homology"/>
<name>A0ABT9CCQ6_9BACL</name>
<dbReference type="SUPFAM" id="SSF53067">
    <property type="entry name" value="Actin-like ATPase domain"/>
    <property type="match status" value="2"/>
</dbReference>
<dbReference type="InterPro" id="IPR050273">
    <property type="entry name" value="GppA/Ppx_hydrolase"/>
</dbReference>
<sequence length="513" mass="57307">MNSRVGIIDIGSNSIRLVIYDVTSGGAYRVIQECKESARLSAKISPDGTMSREAVLTVVPVLQQFQEVCRLYGVSSVRTAATAAIRNAGNSGQIVDWLQEETGLTIEVLSGDQEGYAGFLGVINTMNLSDGAIIDIGGGSTEITLFRGRDRLRTYSFPFGAVNMNVRFGHSEGVPWTSEQIEALTRHVIQSLDEHDWIRANPGLPLVGLGGTIRTLGKINQKRSHYPLPVTHHYEMSREDVEHFFTTLPAMSYTQRKKTPGLSKDRVDIIIPGLIILRTIFQYMQATRYLISGSGLRDGLFYEQVNPETPVVRDPLAAGIDNILAFGPPVPPEHLQRVHGHARLLYNTLCEHVQPAERTLDERLLYTASRLYKMGATLNYYQYTQHSMYWILRSGLSGLSHRETVLAAAVADYHPKNRTPRLIHEYADILDDQDDVRIQRLGSLLKLAVALDRSETGTVEELAIQQKSGSLRLRLFSRAEPLIELREMEAAAKDMHKAWDITLSWEALPLSTN</sequence>
<reference evidence="5 6" key="1">
    <citation type="submission" date="2023-07" db="EMBL/GenBank/DDBJ databases">
        <title>Paenibacillus sp. JX-17 nov. isolated from soil.</title>
        <authorList>
            <person name="Wan Y."/>
            <person name="Liu B."/>
        </authorList>
    </citation>
    <scope>NUCLEOTIDE SEQUENCE [LARGE SCALE GENOMIC DNA]</scope>
    <source>
        <strain evidence="5 6">JX-17</strain>
    </source>
</reference>
<evidence type="ECO:0000259" key="3">
    <source>
        <dbReference type="Pfam" id="PF02541"/>
    </source>
</evidence>
<dbReference type="Proteomes" id="UP001240171">
    <property type="component" value="Unassembled WGS sequence"/>
</dbReference>
<feature type="domain" description="Ppx/GppA phosphatase N-terminal" evidence="3">
    <location>
        <begin position="18"/>
        <end position="305"/>
    </location>
</feature>
<evidence type="ECO:0000313" key="5">
    <source>
        <dbReference type="EMBL" id="MDO7907053.1"/>
    </source>
</evidence>
<evidence type="ECO:0000313" key="6">
    <source>
        <dbReference type="Proteomes" id="UP001240171"/>
    </source>
</evidence>
<keyword evidence="6" id="KW-1185">Reference proteome</keyword>
<keyword evidence="2" id="KW-0378">Hydrolase</keyword>
<dbReference type="Gene3D" id="1.10.3210.10">
    <property type="entry name" value="Hypothetical protein af1432"/>
    <property type="match status" value="1"/>
</dbReference>
<dbReference type="PANTHER" id="PTHR30005">
    <property type="entry name" value="EXOPOLYPHOSPHATASE"/>
    <property type="match status" value="1"/>
</dbReference>
<accession>A0ABT9CCQ6</accession>
<protein>
    <submittedName>
        <fullName evidence="5">Ppx/GppA phosphatase family protein</fullName>
    </submittedName>
</protein>
<dbReference type="InterPro" id="IPR043129">
    <property type="entry name" value="ATPase_NBD"/>
</dbReference>
<comment type="caution">
    <text evidence="5">The sequence shown here is derived from an EMBL/GenBank/DDBJ whole genome shotgun (WGS) entry which is preliminary data.</text>
</comment>
<gene>
    <name evidence="5" type="ORF">Q5741_11560</name>
</gene>
<dbReference type="Gene3D" id="3.30.420.40">
    <property type="match status" value="1"/>
</dbReference>
<dbReference type="InterPro" id="IPR048950">
    <property type="entry name" value="Ppx_GppA_C"/>
</dbReference>
<evidence type="ECO:0000256" key="1">
    <source>
        <dbReference type="ARBA" id="ARBA00007125"/>
    </source>
</evidence>
<dbReference type="EMBL" id="JAUQTB010000005">
    <property type="protein sequence ID" value="MDO7907053.1"/>
    <property type="molecule type" value="Genomic_DNA"/>
</dbReference>